<gene>
    <name evidence="1" type="ORF">NCTC10672_01059</name>
</gene>
<protein>
    <submittedName>
        <fullName evidence="1">Uncharacterized protein</fullName>
    </submittedName>
</protein>
<proteinExistence type="predicted"/>
<name>A0A377JHP3_HAEPA</name>
<evidence type="ECO:0000313" key="2">
    <source>
        <dbReference type="Proteomes" id="UP000254186"/>
    </source>
</evidence>
<dbReference type="EMBL" id="UGHY01000002">
    <property type="protein sequence ID" value="STP03855.1"/>
    <property type="molecule type" value="Genomic_DNA"/>
</dbReference>
<accession>A0A377JHP3</accession>
<evidence type="ECO:0000313" key="1">
    <source>
        <dbReference type="EMBL" id="STP03855.1"/>
    </source>
</evidence>
<dbReference type="Proteomes" id="UP000254186">
    <property type="component" value="Unassembled WGS sequence"/>
</dbReference>
<sequence length="45" mass="5383">MKLILNWSKQQWLGMDAYQKSAVNFGRTSYFYHLQITNLVLLFSK</sequence>
<dbReference type="AlphaFoldDB" id="A0A377JHP3"/>
<reference evidence="1 2" key="1">
    <citation type="submission" date="2018-06" db="EMBL/GenBank/DDBJ databases">
        <authorList>
            <consortium name="Pathogen Informatics"/>
            <person name="Doyle S."/>
        </authorList>
    </citation>
    <scope>NUCLEOTIDE SEQUENCE [LARGE SCALE GENOMIC DNA]</scope>
    <source>
        <strain evidence="1 2">NCTC10672</strain>
    </source>
</reference>
<dbReference type="RefSeq" id="WP_005698851.1">
    <property type="nucleotide sequence ID" value="NZ_LZMW01000018.1"/>
</dbReference>
<organism evidence="1 2">
    <name type="scientific">Haemophilus parainfluenzae</name>
    <dbReference type="NCBI Taxonomy" id="729"/>
    <lineage>
        <taxon>Bacteria</taxon>
        <taxon>Pseudomonadati</taxon>
        <taxon>Pseudomonadota</taxon>
        <taxon>Gammaproteobacteria</taxon>
        <taxon>Pasteurellales</taxon>
        <taxon>Pasteurellaceae</taxon>
        <taxon>Haemophilus</taxon>
    </lineage>
</organism>